<evidence type="ECO:0000313" key="2">
    <source>
        <dbReference type="Proteomes" id="UP000650511"/>
    </source>
</evidence>
<proteinExistence type="predicted"/>
<name>A0A8J3EU08_9ACTN</name>
<sequence length="129" mass="13921">MSAPHLPEGLAVPDAPVRVVPLTVDLGTVAGQRVVLLSLEVWPQWADLRFARIDVGATRPLPRRVPPVDAWQVHLDGRPLEVLDAVGRGDRSFSNGEVRLRPVPPEGSSLEVRVTVIPGHEPLTATVAL</sequence>
<organism evidence="1 2">
    <name type="scientific">Egicoccus halophilus</name>
    <dbReference type="NCBI Taxonomy" id="1670830"/>
    <lineage>
        <taxon>Bacteria</taxon>
        <taxon>Bacillati</taxon>
        <taxon>Actinomycetota</taxon>
        <taxon>Nitriliruptoria</taxon>
        <taxon>Egicoccales</taxon>
        <taxon>Egicoccaceae</taxon>
        <taxon>Egicoccus</taxon>
    </lineage>
</organism>
<protein>
    <submittedName>
        <fullName evidence="1">Uncharacterized protein</fullName>
    </submittedName>
</protein>
<dbReference type="RefSeq" id="WP_130650651.1">
    <property type="nucleotide sequence ID" value="NZ_BMHA01000006.1"/>
</dbReference>
<reference evidence="1" key="2">
    <citation type="submission" date="2020-09" db="EMBL/GenBank/DDBJ databases">
        <authorList>
            <person name="Sun Q."/>
            <person name="Zhou Y."/>
        </authorList>
    </citation>
    <scope>NUCLEOTIDE SEQUENCE</scope>
    <source>
        <strain evidence="1">CGMCC 1.14988</strain>
    </source>
</reference>
<keyword evidence="2" id="KW-1185">Reference proteome</keyword>
<accession>A0A8J3EU08</accession>
<dbReference type="EMBL" id="BMHA01000006">
    <property type="protein sequence ID" value="GGI06160.1"/>
    <property type="molecule type" value="Genomic_DNA"/>
</dbReference>
<reference evidence="1" key="1">
    <citation type="journal article" date="2014" name="Int. J. Syst. Evol. Microbiol.">
        <title>Complete genome sequence of Corynebacterium casei LMG S-19264T (=DSM 44701T), isolated from a smear-ripened cheese.</title>
        <authorList>
            <consortium name="US DOE Joint Genome Institute (JGI-PGF)"/>
            <person name="Walter F."/>
            <person name="Albersmeier A."/>
            <person name="Kalinowski J."/>
            <person name="Ruckert C."/>
        </authorList>
    </citation>
    <scope>NUCLEOTIDE SEQUENCE</scope>
    <source>
        <strain evidence="1">CGMCC 1.14988</strain>
    </source>
</reference>
<dbReference type="Proteomes" id="UP000650511">
    <property type="component" value="Unassembled WGS sequence"/>
</dbReference>
<dbReference type="AlphaFoldDB" id="A0A8J3EU08"/>
<gene>
    <name evidence="1" type="ORF">GCM10011354_17700</name>
</gene>
<evidence type="ECO:0000313" key="1">
    <source>
        <dbReference type="EMBL" id="GGI06160.1"/>
    </source>
</evidence>
<comment type="caution">
    <text evidence="1">The sequence shown here is derived from an EMBL/GenBank/DDBJ whole genome shotgun (WGS) entry which is preliminary data.</text>
</comment>